<proteinExistence type="predicted"/>
<dbReference type="EMBL" id="CP128400">
    <property type="protein sequence ID" value="WJW69122.1"/>
    <property type="molecule type" value="Genomic_DNA"/>
</dbReference>
<dbReference type="PIRSF" id="PIRSF038971">
    <property type="entry name" value="PhnM"/>
    <property type="match status" value="1"/>
</dbReference>
<dbReference type="PANTHER" id="PTHR43135:SF3">
    <property type="entry name" value="ALPHA-D-RIBOSE 1-METHYLPHOSPHONATE 5-TRIPHOSPHATE DIPHOSPHATASE"/>
    <property type="match status" value="1"/>
</dbReference>
<dbReference type="EMBL" id="JACATZ010000003">
    <property type="protein sequence ID" value="NWJ47211.1"/>
    <property type="molecule type" value="Genomic_DNA"/>
</dbReference>
<dbReference type="PANTHER" id="PTHR43135">
    <property type="entry name" value="ALPHA-D-RIBOSE 1-METHYLPHOSPHONATE 5-TRIPHOSPHATE DIPHOSPHATASE"/>
    <property type="match status" value="1"/>
</dbReference>
<name>A0A8T7M528_9CHLR</name>
<dbReference type="Proteomes" id="UP000521676">
    <property type="component" value="Unassembled WGS sequence"/>
</dbReference>
<dbReference type="InterPro" id="IPR011059">
    <property type="entry name" value="Metal-dep_hydrolase_composite"/>
</dbReference>
<organism evidence="2 4">
    <name type="scientific">Candidatus Chlorohelix allophototropha</name>
    <dbReference type="NCBI Taxonomy" id="3003348"/>
    <lineage>
        <taxon>Bacteria</taxon>
        <taxon>Bacillati</taxon>
        <taxon>Chloroflexota</taxon>
        <taxon>Chloroflexia</taxon>
        <taxon>Candidatus Chloroheliales</taxon>
        <taxon>Candidatus Chloroheliaceae</taxon>
        <taxon>Candidatus Chlorohelix</taxon>
    </lineage>
</organism>
<evidence type="ECO:0000313" key="2">
    <source>
        <dbReference type="EMBL" id="NWJ47211.1"/>
    </source>
</evidence>
<dbReference type="SUPFAM" id="SSF51338">
    <property type="entry name" value="Composite domain of metallo-dependent hydrolases"/>
    <property type="match status" value="1"/>
</dbReference>
<accession>A0A8T7M528</accession>
<dbReference type="GO" id="GO:0019700">
    <property type="term" value="P:organic phosphonate catabolic process"/>
    <property type="evidence" value="ECO:0007669"/>
    <property type="project" value="InterPro"/>
</dbReference>
<feature type="domain" description="Amidohydrolase-related" evidence="1">
    <location>
        <begin position="271"/>
        <end position="383"/>
    </location>
</feature>
<dbReference type="AlphaFoldDB" id="A0A8T7M528"/>
<protein>
    <submittedName>
        <fullName evidence="2">Alpha-D-ribose 1-methylphosphonate 5-triphosphate diphosphatase</fullName>
        <ecNumber evidence="2">3.6.1.63</ecNumber>
    </submittedName>
</protein>
<gene>
    <name evidence="2" type="ORF">HXX08_15220</name>
    <name evidence="3" type="ORF">OZ401_002715</name>
</gene>
<dbReference type="NCBIfam" id="NF011990">
    <property type="entry name" value="PRK15446.2-6"/>
    <property type="match status" value="1"/>
</dbReference>
<dbReference type="Gene3D" id="3.20.20.140">
    <property type="entry name" value="Metal-dependent hydrolases"/>
    <property type="match status" value="1"/>
</dbReference>
<keyword evidence="2" id="KW-0378">Hydrolase</keyword>
<reference evidence="3" key="2">
    <citation type="journal article" date="2024" name="Nature">
        <title>Anoxygenic phototroph of the Chloroflexota uses a type I reaction centre.</title>
        <authorList>
            <person name="Tsuji J.M."/>
            <person name="Shaw N.A."/>
            <person name="Nagashima S."/>
            <person name="Venkiteswaran J.J."/>
            <person name="Schiff S.L."/>
            <person name="Watanabe T."/>
            <person name="Fukui M."/>
            <person name="Hanada S."/>
            <person name="Tank M."/>
            <person name="Neufeld J.D."/>
        </authorList>
    </citation>
    <scope>NUCLEOTIDE SEQUENCE</scope>
    <source>
        <strain evidence="3">L227-S17</strain>
    </source>
</reference>
<dbReference type="SUPFAM" id="SSF51556">
    <property type="entry name" value="Metallo-dependent hydrolases"/>
    <property type="match status" value="1"/>
</dbReference>
<dbReference type="Proteomes" id="UP001431572">
    <property type="component" value="Chromosome 2"/>
</dbReference>
<evidence type="ECO:0000313" key="3">
    <source>
        <dbReference type="EMBL" id="WJW69122.1"/>
    </source>
</evidence>
<dbReference type="Gene3D" id="2.30.40.10">
    <property type="entry name" value="Urease, subunit C, domain 1"/>
    <property type="match status" value="1"/>
</dbReference>
<dbReference type="InterPro" id="IPR032466">
    <property type="entry name" value="Metal_Hydrolase"/>
</dbReference>
<evidence type="ECO:0000259" key="1">
    <source>
        <dbReference type="Pfam" id="PF01979"/>
    </source>
</evidence>
<evidence type="ECO:0000313" key="5">
    <source>
        <dbReference type="Proteomes" id="UP001431572"/>
    </source>
</evidence>
<keyword evidence="5" id="KW-1185">Reference proteome</keyword>
<evidence type="ECO:0000313" key="4">
    <source>
        <dbReference type="Proteomes" id="UP000521676"/>
    </source>
</evidence>
<dbReference type="Pfam" id="PF01979">
    <property type="entry name" value="Amidohydro_1"/>
    <property type="match status" value="1"/>
</dbReference>
<sequence length="429" mass="46764">MEPSQTTIITNGRLVTPEKVLDAGSVVIEAGRIVEINERLYPANSHTLDAKGNFIMPGVINLHDDSYEKTLQPRKGVFLPPELAFHQMEGALATAGVTRTYHAVSFDAGIFLRDRTVANAEAMANQLLEFSNSDFAFLHHHLLYRCDLRSAGAFDGILRVMQNPLAAELTHYLSLNDHSPGQGQYAQRPVLRKMIKSLLGPAGNSEEVVDARENELWQLKAQTEQIREHQLNQATALLQNTPGIIIAGHDDDSAATVNDLYRRGIRVCEFPINLEAATRAKELGLPVIAGSPNIVRGGSHTGNISVMEFIQQNLLDVLVADYAPSTLLHAIFMLVEQKVMSLVEAVKLVTTNAAKVVGLEKVTGSLEPGLLADLIVVETRTKPQLYIVRKLLISGKPVSVSSLAAYPDAHHFSAQPSSLAPLTQSLGKK</sequence>
<dbReference type="InterPro" id="IPR006680">
    <property type="entry name" value="Amidohydro-rel"/>
</dbReference>
<dbReference type="InterPro" id="IPR012696">
    <property type="entry name" value="PhnM"/>
</dbReference>
<reference evidence="2 4" key="1">
    <citation type="submission" date="2020-06" db="EMBL/GenBank/DDBJ databases">
        <title>Anoxygenic phototrophic Chloroflexota member uses a Type I reaction center.</title>
        <authorList>
            <person name="Tsuji J.M."/>
            <person name="Shaw N.A."/>
            <person name="Nagashima S."/>
            <person name="Venkiteswaran J."/>
            <person name="Schiff S.L."/>
            <person name="Hanada S."/>
            <person name="Tank M."/>
            <person name="Neufeld J.D."/>
        </authorList>
    </citation>
    <scope>NUCLEOTIDE SEQUENCE [LARGE SCALE GENOMIC DNA]</scope>
    <source>
        <strain evidence="2">L227-S17</strain>
    </source>
</reference>
<dbReference type="EC" id="3.6.1.63" evidence="2"/>
<dbReference type="InterPro" id="IPR051781">
    <property type="entry name" value="Metallo-dep_Hydrolase"/>
</dbReference>
<dbReference type="GO" id="GO:0016810">
    <property type="term" value="F:hydrolase activity, acting on carbon-nitrogen (but not peptide) bonds"/>
    <property type="evidence" value="ECO:0007669"/>
    <property type="project" value="InterPro"/>
</dbReference>
<dbReference type="NCBIfam" id="NF011984">
    <property type="entry name" value="PRK15446.1-5"/>
    <property type="match status" value="1"/>
</dbReference>
<dbReference type="RefSeq" id="WP_341471013.1">
    <property type="nucleotide sequence ID" value="NZ_CP128400.1"/>
</dbReference>